<reference evidence="3 4" key="1">
    <citation type="journal article" date="2013" name="Genome Announc.">
        <title>Draft Genome Sequence of a Highly Flagellated, Fast-Swimming Archaeon, Methanocaldococcus villosus Strain KIN24-T80 (DSM 22612).</title>
        <authorList>
            <person name="Thennarasu S."/>
            <person name="Polireddy D."/>
            <person name="Antony A."/>
            <person name="Yada M.R."/>
            <person name="Algarawi S."/>
            <person name="Sivakumar N."/>
        </authorList>
    </citation>
    <scope>NUCLEOTIDE SEQUENCE [LARGE SCALE GENOMIC DNA]</scope>
    <source>
        <strain evidence="3 4">KIN24-T80</strain>
    </source>
</reference>
<feature type="domain" description="VWFA" evidence="2">
    <location>
        <begin position="97"/>
        <end position="269"/>
    </location>
</feature>
<evidence type="ECO:0000313" key="4">
    <source>
        <dbReference type="Proteomes" id="UP000053695"/>
    </source>
</evidence>
<dbReference type="PATRIC" id="fig|1069083.5.peg.1061"/>
<dbReference type="InterPro" id="IPR041702">
    <property type="entry name" value="BchD/ChlD_VWA"/>
</dbReference>
<gene>
    <name evidence="3" type="ORF">J422_05434</name>
</gene>
<organism evidence="3 4">
    <name type="scientific">Methanocaldococcus villosus KIN24-T80</name>
    <dbReference type="NCBI Taxonomy" id="1069083"/>
    <lineage>
        <taxon>Archaea</taxon>
        <taxon>Methanobacteriati</taxon>
        <taxon>Methanobacteriota</taxon>
        <taxon>Methanomada group</taxon>
        <taxon>Methanococci</taxon>
        <taxon>Methanococcales</taxon>
        <taxon>Methanocaldococcaceae</taxon>
        <taxon>Methanocaldococcus</taxon>
    </lineage>
</organism>
<dbReference type="Pfam" id="PF13519">
    <property type="entry name" value="VWA_2"/>
    <property type="match status" value="1"/>
</dbReference>
<evidence type="ECO:0000256" key="1">
    <source>
        <dbReference type="ARBA" id="ARBA00005799"/>
    </source>
</evidence>
<dbReference type="SMART" id="SM00327">
    <property type="entry name" value="VWA"/>
    <property type="match status" value="1"/>
</dbReference>
<dbReference type="SUPFAM" id="SSF53300">
    <property type="entry name" value="vWA-like"/>
    <property type="match status" value="1"/>
</dbReference>
<dbReference type="PROSITE" id="PS50234">
    <property type="entry name" value="VWFA"/>
    <property type="match status" value="1"/>
</dbReference>
<dbReference type="PANTHER" id="PTHR35023">
    <property type="entry name" value="CHELATASE-RELATED"/>
    <property type="match status" value="1"/>
</dbReference>
<dbReference type="EMBL" id="APMM01000039">
    <property type="protein sequence ID" value="ENN95885.1"/>
    <property type="molecule type" value="Genomic_DNA"/>
</dbReference>
<proteinExistence type="inferred from homology"/>
<accession>N6VPR2</accession>
<dbReference type="CDD" id="cd01451">
    <property type="entry name" value="vWA_Magnesium_chelatase"/>
    <property type="match status" value="1"/>
</dbReference>
<comment type="caution">
    <text evidence="3">The sequence shown here is derived from an EMBL/GenBank/DDBJ whole genome shotgun (WGS) entry which is preliminary data.</text>
</comment>
<dbReference type="RefSeq" id="WP_004592481.1">
    <property type="nucleotide sequence ID" value="NZ_APMM01000039.1"/>
</dbReference>
<dbReference type="Proteomes" id="UP000053695">
    <property type="component" value="Unassembled WGS sequence"/>
</dbReference>
<dbReference type="Gene3D" id="3.40.50.410">
    <property type="entry name" value="von Willebrand factor, type A domain"/>
    <property type="match status" value="1"/>
</dbReference>
<dbReference type="OrthoDB" id="78267at2157"/>
<sequence>MFGIDKNITVNPNILNLKCKSYISESRGKHIKAMAKRGRYIKYKPTSDFEDLALDASIRRAAIYQKDRKKRYKKGLAIYLEKEDLLKKVRQRKIRSYVLFVVDASGSMAAKKRMEAAKGAVLSLLLNAYQKRNKVGMIVFRNDKADLVLPFTNSVDLAEKLLKDIPTGGKTPLGKALVKAYETIIKEMKKPIIPIMVIISDFKPTVGDIKEIDKICEMIVEKGINVILIDTETSFVKVGIGDRLAKKFGFKYYNIKDITKENILEKVKL</sequence>
<dbReference type="STRING" id="1069083.GCA_000371805_00838"/>
<dbReference type="InterPro" id="IPR036465">
    <property type="entry name" value="vWFA_dom_sf"/>
</dbReference>
<comment type="similarity">
    <text evidence="1">Belongs to the Mg-chelatase subunits D/I family.</text>
</comment>
<keyword evidence="4" id="KW-1185">Reference proteome</keyword>
<dbReference type="AlphaFoldDB" id="N6VPR2"/>
<dbReference type="PANTHER" id="PTHR35023:SF1">
    <property type="entry name" value="MG-PROTOPORPHYRIN IX CHELATASE"/>
    <property type="match status" value="1"/>
</dbReference>
<protein>
    <submittedName>
        <fullName evidence="3">Magnesium chelatase</fullName>
    </submittedName>
</protein>
<evidence type="ECO:0000259" key="2">
    <source>
        <dbReference type="PROSITE" id="PS50234"/>
    </source>
</evidence>
<evidence type="ECO:0000313" key="3">
    <source>
        <dbReference type="EMBL" id="ENN95885.1"/>
    </source>
</evidence>
<name>N6VPR2_9EURY</name>
<dbReference type="InterPro" id="IPR002035">
    <property type="entry name" value="VWF_A"/>
</dbReference>
<dbReference type="InterPro" id="IPR052989">
    <property type="entry name" value="Mg-chelatase_DI-like"/>
</dbReference>